<dbReference type="Proteomes" id="UP001194746">
    <property type="component" value="Unassembled WGS sequence"/>
</dbReference>
<dbReference type="EMBL" id="VCAU01000034">
    <property type="protein sequence ID" value="KAF9889621.1"/>
    <property type="molecule type" value="Genomic_DNA"/>
</dbReference>
<name>A0AAD4CNA5_ASPNN</name>
<proteinExistence type="predicted"/>
<evidence type="ECO:0000313" key="4">
    <source>
        <dbReference type="Proteomes" id="UP001194746"/>
    </source>
</evidence>
<comment type="caution">
    <text evidence="3">The sequence shown here is derived from an EMBL/GenBank/DDBJ whole genome shotgun (WGS) entry which is preliminary data.</text>
</comment>
<accession>A0AAD4CNA5</accession>
<gene>
    <name evidence="3" type="ORF">FE257_007129</name>
</gene>
<keyword evidence="1" id="KW-0175">Coiled coil</keyword>
<feature type="region of interest" description="Disordered" evidence="2">
    <location>
        <begin position="96"/>
        <end position="119"/>
    </location>
</feature>
<evidence type="ECO:0000313" key="3">
    <source>
        <dbReference type="EMBL" id="KAF9889621.1"/>
    </source>
</evidence>
<keyword evidence="4" id="KW-1185">Reference proteome</keyword>
<dbReference type="AlphaFoldDB" id="A0AAD4CNA5"/>
<organism evidence="3 4">
    <name type="scientific">Aspergillus nanangensis</name>
    <dbReference type="NCBI Taxonomy" id="2582783"/>
    <lineage>
        <taxon>Eukaryota</taxon>
        <taxon>Fungi</taxon>
        <taxon>Dikarya</taxon>
        <taxon>Ascomycota</taxon>
        <taxon>Pezizomycotina</taxon>
        <taxon>Eurotiomycetes</taxon>
        <taxon>Eurotiomycetidae</taxon>
        <taxon>Eurotiales</taxon>
        <taxon>Aspergillaceae</taxon>
        <taxon>Aspergillus</taxon>
        <taxon>Aspergillus subgen. Circumdati</taxon>
    </lineage>
</organism>
<reference evidence="3" key="2">
    <citation type="submission" date="2020-02" db="EMBL/GenBank/DDBJ databases">
        <authorList>
            <person name="Gilchrist C.L.M."/>
            <person name="Chooi Y.-H."/>
        </authorList>
    </citation>
    <scope>NUCLEOTIDE SEQUENCE</scope>
    <source>
        <strain evidence="3">MST-FP2251</strain>
    </source>
</reference>
<protein>
    <submittedName>
        <fullName evidence="3">Uncharacterized protein</fullName>
    </submittedName>
</protein>
<evidence type="ECO:0000256" key="1">
    <source>
        <dbReference type="SAM" id="Coils"/>
    </source>
</evidence>
<evidence type="ECO:0000256" key="2">
    <source>
        <dbReference type="SAM" id="MobiDB-lite"/>
    </source>
</evidence>
<feature type="coiled-coil region" evidence="1">
    <location>
        <begin position="265"/>
        <end position="299"/>
    </location>
</feature>
<feature type="coiled-coil region" evidence="1">
    <location>
        <begin position="196"/>
        <end position="223"/>
    </location>
</feature>
<feature type="region of interest" description="Disordered" evidence="2">
    <location>
        <begin position="134"/>
        <end position="173"/>
    </location>
</feature>
<reference evidence="3" key="1">
    <citation type="journal article" date="2019" name="Beilstein J. Org. Chem.">
        <title>Nanangenines: drimane sesquiterpenoids as the dominant metabolite cohort of a novel Australian fungus, Aspergillus nanangensis.</title>
        <authorList>
            <person name="Lacey H.J."/>
            <person name="Gilchrist C.L.M."/>
            <person name="Crombie A."/>
            <person name="Kalaitzis J.A."/>
            <person name="Vuong D."/>
            <person name="Rutledge P.J."/>
            <person name="Turner P."/>
            <person name="Pitt J.I."/>
            <person name="Lacey E."/>
            <person name="Chooi Y.H."/>
            <person name="Piggott A.M."/>
        </authorList>
    </citation>
    <scope>NUCLEOTIDE SEQUENCE</scope>
    <source>
        <strain evidence="3">MST-FP2251</strain>
    </source>
</reference>
<feature type="compositionally biased region" description="Polar residues" evidence="2">
    <location>
        <begin position="142"/>
        <end position="156"/>
    </location>
</feature>
<sequence>MTSPLSEPPSKRLRRQTTNTNSKKSTLNRSLGGSRKRPRRVIASSSTTEKTPDENDASLDNSSEALSSIVTRYKLWRRAGSPHDALCYEGWHTDPPLITPPPSPGLNAIGRDGSPGILSNQGIQASEQLIAHARPPPVLGHPQNTAPDQQNSSTQRRAPRAPPTGMAATARKSRFNTLPSEVDTALWVVYRELEGVPLLRQSVSDLESQVARLRQENNIQRNELALCRGATGRAQISDLELQKLRTEAAERQAAIEETAACKALNQQLQLDRDNLRSQLETTTKTLDEWKQKLSSLLGE</sequence>
<feature type="region of interest" description="Disordered" evidence="2">
    <location>
        <begin position="1"/>
        <end position="64"/>
    </location>
</feature>